<dbReference type="Gene3D" id="2.30.110.10">
    <property type="entry name" value="Electron Transport, Fmn-binding Protein, Chain A"/>
    <property type="match status" value="1"/>
</dbReference>
<accession>A0A4Y7RRH8</accession>
<dbReference type="SUPFAM" id="SSF50475">
    <property type="entry name" value="FMN-binding split barrel"/>
    <property type="match status" value="1"/>
</dbReference>
<dbReference type="AlphaFoldDB" id="A0A4Y7RRH8"/>
<comment type="caution">
    <text evidence="1">The sequence shown here is derived from an EMBL/GenBank/DDBJ whole genome shotgun (WGS) entry which is preliminary data.</text>
</comment>
<sequence>MKEEKIVIGLGKVVFINEKQEKLAALNILTEKYAGATAFEYREESLSKVQVLKIEIKEMTGKKAGY</sequence>
<evidence type="ECO:0000313" key="2">
    <source>
        <dbReference type="Proteomes" id="UP000297597"/>
    </source>
</evidence>
<dbReference type="EMBL" id="QFFZ01000015">
    <property type="protein sequence ID" value="TEB11360.1"/>
    <property type="molecule type" value="Genomic_DNA"/>
</dbReference>
<dbReference type="Proteomes" id="UP000297597">
    <property type="component" value="Unassembled WGS sequence"/>
</dbReference>
<organism evidence="1 2">
    <name type="scientific">Pelotomaculum propionicicum</name>
    <dbReference type="NCBI Taxonomy" id="258475"/>
    <lineage>
        <taxon>Bacteria</taxon>
        <taxon>Bacillati</taxon>
        <taxon>Bacillota</taxon>
        <taxon>Clostridia</taxon>
        <taxon>Eubacteriales</taxon>
        <taxon>Desulfotomaculaceae</taxon>
        <taxon>Pelotomaculum</taxon>
    </lineage>
</organism>
<protein>
    <submittedName>
        <fullName evidence="1">Uncharacterized protein</fullName>
    </submittedName>
</protein>
<name>A0A4Y7RRH8_9FIRM</name>
<evidence type="ECO:0000313" key="1">
    <source>
        <dbReference type="EMBL" id="TEB11360.1"/>
    </source>
</evidence>
<dbReference type="RefSeq" id="WP_134213580.1">
    <property type="nucleotide sequence ID" value="NZ_QFFZ01000015.1"/>
</dbReference>
<dbReference type="OrthoDB" id="9794935at2"/>
<keyword evidence="2" id="KW-1185">Reference proteome</keyword>
<dbReference type="InterPro" id="IPR012349">
    <property type="entry name" value="Split_barrel_FMN-bd"/>
</dbReference>
<gene>
    <name evidence="1" type="ORF">Pmgp_01723</name>
</gene>
<proteinExistence type="predicted"/>
<reference evidence="1 2" key="1">
    <citation type="journal article" date="2018" name="Environ. Microbiol.">
        <title>Novel energy conservation strategies and behaviour of Pelotomaculum schinkii driving syntrophic propionate catabolism.</title>
        <authorList>
            <person name="Hidalgo-Ahumada C.A.P."/>
            <person name="Nobu M.K."/>
            <person name="Narihiro T."/>
            <person name="Tamaki H."/>
            <person name="Liu W.T."/>
            <person name="Kamagata Y."/>
            <person name="Stams A.J.M."/>
            <person name="Imachi H."/>
            <person name="Sousa D.Z."/>
        </authorList>
    </citation>
    <scope>NUCLEOTIDE SEQUENCE [LARGE SCALE GENOMIC DNA]</scope>
    <source>
        <strain evidence="1 2">MGP</strain>
    </source>
</reference>